<reference evidence="10 11" key="1">
    <citation type="submission" date="2023-07" db="EMBL/GenBank/DDBJ databases">
        <title>Genomic Encyclopedia of Type Strains, Phase IV (KMG-IV): sequencing the most valuable type-strain genomes for metagenomic binning, comparative biology and taxonomic classification.</title>
        <authorList>
            <person name="Goeker M."/>
        </authorList>
    </citation>
    <scope>NUCLEOTIDE SEQUENCE [LARGE SCALE GENOMIC DNA]</scope>
    <source>
        <strain evidence="10 11">DSM 16980</strain>
    </source>
</reference>
<comment type="catalytic activity">
    <reaction evidence="1 7">
        <text>[(1-&gt;4)-alpha-D-glucosyl](n) + ADP-alpha-D-glucose = [(1-&gt;4)-alpha-D-glucosyl](n+1) + ADP + H(+)</text>
        <dbReference type="Rhea" id="RHEA:18189"/>
        <dbReference type="Rhea" id="RHEA-COMP:9584"/>
        <dbReference type="Rhea" id="RHEA-COMP:9587"/>
        <dbReference type="ChEBI" id="CHEBI:15378"/>
        <dbReference type="ChEBI" id="CHEBI:15444"/>
        <dbReference type="ChEBI" id="CHEBI:57498"/>
        <dbReference type="ChEBI" id="CHEBI:456216"/>
        <dbReference type="EC" id="2.4.1.21"/>
    </reaction>
</comment>
<evidence type="ECO:0000256" key="6">
    <source>
        <dbReference type="ARBA" id="ARBA00023056"/>
    </source>
</evidence>
<dbReference type="CDD" id="cd03791">
    <property type="entry name" value="GT5_Glycogen_synthase_DULL1-like"/>
    <property type="match status" value="1"/>
</dbReference>
<keyword evidence="5 7" id="KW-0808">Transferase</keyword>
<dbReference type="EC" id="2.4.1.21" evidence="7"/>
<dbReference type="RefSeq" id="WP_307223511.1">
    <property type="nucleotide sequence ID" value="NZ_CP116940.1"/>
</dbReference>
<name>A0ABT9Y6K0_9FIRM</name>
<evidence type="ECO:0000256" key="1">
    <source>
        <dbReference type="ARBA" id="ARBA00001478"/>
    </source>
</evidence>
<keyword evidence="11" id="KW-1185">Reference proteome</keyword>
<feature type="domain" description="Starch synthase catalytic" evidence="9">
    <location>
        <begin position="3"/>
        <end position="237"/>
    </location>
</feature>
<evidence type="ECO:0000313" key="11">
    <source>
        <dbReference type="Proteomes" id="UP001239167"/>
    </source>
</evidence>
<evidence type="ECO:0000256" key="3">
    <source>
        <dbReference type="ARBA" id="ARBA00010281"/>
    </source>
</evidence>
<sequence length="481" mass="55373">MLKILYAAAEAAPFIKTGGLGDVAGSLPQALNKQSIDVRVVLPKYSAIAKQYQSKMKNIYAGTVNVSWREQYFGIEKLKLNGVTFYFVDNEYYFKRENIYGYDDDAERFVFFCRAVLKMLPEIDFWPDIIHSNDWQTSLINVFLKLGYTHDSRYSNIKTVYTVHNLKYQGVFPKTFLTDVLGLSEKYFDNGDLEFYDNINFMKGGLLYSDTLTTVSRSYAEEIQNSYFGEQMDGVLRRRSNCLCGIVNGIDQSEYNPATDPHIFVPYTAVNALEKKTENKVNLQEKLGLPIDRNVPVLSFISRLVEAKGIDLLTRILDELLQYENIQFILLGTGDYKYQEWFHGLQWRFPTKVSVNTVFSDELAHQIYAASSHFLMPSRYEPCGISQMIALHYGSIPIVHSTGGLKDTIIPYDSYTNNGNGFVFDNYNAHELLFAIKRSLEKYDDIILRRRIIKNAMSSDYSWTNSAKQYKDVYTNLLKNK</sequence>
<comment type="function">
    <text evidence="2 7">Synthesizes alpha-1,4-glucan chains using ADP-glucose.</text>
</comment>
<evidence type="ECO:0000259" key="8">
    <source>
        <dbReference type="Pfam" id="PF00534"/>
    </source>
</evidence>
<dbReference type="NCBIfam" id="NF001898">
    <property type="entry name" value="PRK00654.1-1"/>
    <property type="match status" value="1"/>
</dbReference>
<dbReference type="GO" id="GO:0009011">
    <property type="term" value="F:alpha-1,4-glucan glucosyltransferase (ADP-glucose donor) activity"/>
    <property type="evidence" value="ECO:0007669"/>
    <property type="project" value="UniProtKB-EC"/>
</dbReference>
<protein>
    <recommendedName>
        <fullName evidence="7">Glycogen synthase</fullName>
        <ecNumber evidence="7">2.4.1.21</ecNumber>
    </recommendedName>
    <alternativeName>
        <fullName evidence="7">Starch [bacterial glycogen] synthase</fullName>
    </alternativeName>
</protein>
<gene>
    <name evidence="7" type="primary">glgA</name>
    <name evidence="10" type="ORF">J2S01_001180</name>
</gene>
<dbReference type="InterPro" id="IPR013534">
    <property type="entry name" value="Starch_synth_cat_dom"/>
</dbReference>
<dbReference type="NCBIfam" id="TIGR02095">
    <property type="entry name" value="glgA"/>
    <property type="match status" value="1"/>
</dbReference>
<evidence type="ECO:0000256" key="5">
    <source>
        <dbReference type="ARBA" id="ARBA00022679"/>
    </source>
</evidence>
<dbReference type="HAMAP" id="MF_00484">
    <property type="entry name" value="Glycogen_synth"/>
    <property type="match status" value="1"/>
</dbReference>
<dbReference type="EMBL" id="JAUSUE010000006">
    <property type="protein sequence ID" value="MDQ0203464.1"/>
    <property type="molecule type" value="Genomic_DNA"/>
</dbReference>
<evidence type="ECO:0000256" key="7">
    <source>
        <dbReference type="HAMAP-Rule" id="MF_00484"/>
    </source>
</evidence>
<dbReference type="Gene3D" id="3.40.50.2000">
    <property type="entry name" value="Glycogen Phosphorylase B"/>
    <property type="match status" value="2"/>
</dbReference>
<dbReference type="SUPFAM" id="SSF53756">
    <property type="entry name" value="UDP-Glycosyltransferase/glycogen phosphorylase"/>
    <property type="match status" value="1"/>
</dbReference>
<evidence type="ECO:0000256" key="4">
    <source>
        <dbReference type="ARBA" id="ARBA00022676"/>
    </source>
</evidence>
<comment type="caution">
    <text evidence="10">The sequence shown here is derived from an EMBL/GenBank/DDBJ whole genome shotgun (WGS) entry which is preliminary data.</text>
</comment>
<accession>A0ABT9Y6K0</accession>
<feature type="domain" description="Glycosyl transferase family 1" evidence="8">
    <location>
        <begin position="290"/>
        <end position="456"/>
    </location>
</feature>
<keyword evidence="4 7" id="KW-0328">Glycosyltransferase</keyword>
<dbReference type="Pfam" id="PF08323">
    <property type="entry name" value="Glyco_transf_5"/>
    <property type="match status" value="1"/>
</dbReference>
<proteinExistence type="inferred from homology"/>
<feature type="binding site" evidence="7">
    <location>
        <position position="16"/>
    </location>
    <ligand>
        <name>ADP-alpha-D-glucose</name>
        <dbReference type="ChEBI" id="CHEBI:57498"/>
    </ligand>
</feature>
<evidence type="ECO:0000256" key="2">
    <source>
        <dbReference type="ARBA" id="ARBA00002764"/>
    </source>
</evidence>
<comment type="similarity">
    <text evidence="3 7">Belongs to the glycosyltransferase 1 family. Bacterial/plant glycogen synthase subfamily.</text>
</comment>
<dbReference type="PANTHER" id="PTHR45825">
    <property type="entry name" value="GRANULE-BOUND STARCH SYNTHASE 1, CHLOROPLASTIC/AMYLOPLASTIC"/>
    <property type="match status" value="1"/>
</dbReference>
<dbReference type="PANTHER" id="PTHR45825:SF11">
    <property type="entry name" value="ALPHA AMYLASE DOMAIN-CONTAINING PROTEIN"/>
    <property type="match status" value="1"/>
</dbReference>
<keyword evidence="6 7" id="KW-0320">Glycogen biosynthesis</keyword>
<dbReference type="Proteomes" id="UP001239167">
    <property type="component" value="Unassembled WGS sequence"/>
</dbReference>
<dbReference type="InterPro" id="IPR001296">
    <property type="entry name" value="Glyco_trans_1"/>
</dbReference>
<dbReference type="InterPro" id="IPR011835">
    <property type="entry name" value="GS/SS"/>
</dbReference>
<evidence type="ECO:0000313" key="10">
    <source>
        <dbReference type="EMBL" id="MDQ0203464.1"/>
    </source>
</evidence>
<comment type="pathway">
    <text evidence="7">Glycan biosynthesis; glycogen biosynthesis.</text>
</comment>
<dbReference type="Pfam" id="PF00534">
    <property type="entry name" value="Glycos_transf_1"/>
    <property type="match status" value="1"/>
</dbReference>
<evidence type="ECO:0000259" key="9">
    <source>
        <dbReference type="Pfam" id="PF08323"/>
    </source>
</evidence>
<organism evidence="10 11">
    <name type="scientific">Pectinatus haikarae</name>
    <dbReference type="NCBI Taxonomy" id="349096"/>
    <lineage>
        <taxon>Bacteria</taxon>
        <taxon>Bacillati</taxon>
        <taxon>Bacillota</taxon>
        <taxon>Negativicutes</taxon>
        <taxon>Selenomonadales</taxon>
        <taxon>Selenomonadaceae</taxon>
        <taxon>Pectinatus</taxon>
    </lineage>
</organism>